<dbReference type="Proteomes" id="UP000230796">
    <property type="component" value="Unassembled WGS sequence"/>
</dbReference>
<reference evidence="4" key="1">
    <citation type="submission" date="2017-09" db="EMBL/GenBank/DDBJ databases">
        <title>Depth-based differentiation of microbial function through sediment-hosted aquifers and enrichment of novel symbionts in the deep terrestrial subsurface.</title>
        <authorList>
            <person name="Probst A.J."/>
            <person name="Ladd B."/>
            <person name="Jarett J.K."/>
            <person name="Geller-Mcgrath D.E."/>
            <person name="Sieber C.M.K."/>
            <person name="Emerson J.B."/>
            <person name="Anantharaman K."/>
            <person name="Thomas B.C."/>
            <person name="Malmstrom R."/>
            <person name="Stieglmeier M."/>
            <person name="Klingl A."/>
            <person name="Woyke T."/>
            <person name="Ryan C.M."/>
            <person name="Banfield J.F."/>
        </authorList>
    </citation>
    <scope>NUCLEOTIDE SEQUENCE [LARGE SCALE GENOMIC DNA]</scope>
</reference>
<keyword evidence="1" id="KW-0175">Coiled coil</keyword>
<accession>A0A2H0VIW7</accession>
<keyword evidence="2" id="KW-1133">Transmembrane helix</keyword>
<evidence type="ECO:0000313" key="3">
    <source>
        <dbReference type="EMBL" id="PIR99054.1"/>
    </source>
</evidence>
<organism evidence="3 4">
    <name type="scientific">Candidatus Collierbacteria bacterium CG10_big_fil_rev_8_21_14_0_10_44_9</name>
    <dbReference type="NCBI Taxonomy" id="1974535"/>
    <lineage>
        <taxon>Bacteria</taxon>
        <taxon>Candidatus Collieribacteriota</taxon>
    </lineage>
</organism>
<evidence type="ECO:0000313" key="4">
    <source>
        <dbReference type="Proteomes" id="UP000230796"/>
    </source>
</evidence>
<keyword evidence="2" id="KW-0472">Membrane</keyword>
<feature type="transmembrane region" description="Helical" evidence="2">
    <location>
        <begin position="12"/>
        <end position="33"/>
    </location>
</feature>
<protein>
    <recommendedName>
        <fullName evidence="5">YtxH domain-containing protein</fullName>
    </recommendedName>
</protein>
<evidence type="ECO:0000256" key="1">
    <source>
        <dbReference type="SAM" id="Coils"/>
    </source>
</evidence>
<evidence type="ECO:0008006" key="5">
    <source>
        <dbReference type="Google" id="ProtNLM"/>
    </source>
</evidence>
<proteinExistence type="predicted"/>
<evidence type="ECO:0000256" key="2">
    <source>
        <dbReference type="SAM" id="Phobius"/>
    </source>
</evidence>
<dbReference type="AlphaFoldDB" id="A0A2H0VIW7"/>
<feature type="coiled-coil region" evidence="1">
    <location>
        <begin position="67"/>
        <end position="94"/>
    </location>
</feature>
<name>A0A2H0VIW7_9BACT</name>
<gene>
    <name evidence="3" type="ORF">COT87_01550</name>
</gene>
<comment type="caution">
    <text evidence="3">The sequence shown here is derived from an EMBL/GenBank/DDBJ whole genome shotgun (WGS) entry which is preliminary data.</text>
</comment>
<dbReference type="EMBL" id="PFAF01000029">
    <property type="protein sequence ID" value="PIR99054.1"/>
    <property type="molecule type" value="Genomic_DNA"/>
</dbReference>
<sequence length="112" mass="11796">MSDCSCSNNHDGSGFTAGLLLGLVTGAASAHFLMNTEKGKELLATLKDNAGDAIKELGDNPLITDKIADLQKTMDKARATINQAAEKVVTATETKKPTKKNFFQKLGASLGK</sequence>
<keyword evidence="2" id="KW-0812">Transmembrane</keyword>